<evidence type="ECO:0000313" key="8">
    <source>
        <dbReference type="Proteomes" id="UP001163846"/>
    </source>
</evidence>
<dbReference type="InterPro" id="IPR001005">
    <property type="entry name" value="SANT/Myb"/>
</dbReference>
<keyword evidence="8" id="KW-1185">Reference proteome</keyword>
<evidence type="ECO:0000259" key="6">
    <source>
        <dbReference type="PROSITE" id="PS51294"/>
    </source>
</evidence>
<dbReference type="GO" id="GO:0042796">
    <property type="term" value="P:snRNA transcription by RNA polymerase III"/>
    <property type="evidence" value="ECO:0007669"/>
    <property type="project" value="TreeGrafter"/>
</dbReference>
<dbReference type="GO" id="GO:0019185">
    <property type="term" value="C:snRNA-activating protein complex"/>
    <property type="evidence" value="ECO:0007669"/>
    <property type="project" value="TreeGrafter"/>
</dbReference>
<dbReference type="PANTHER" id="PTHR46621">
    <property type="entry name" value="SNRNA-ACTIVATING PROTEIN COMPLEX SUBUNIT 4"/>
    <property type="match status" value="1"/>
</dbReference>
<evidence type="ECO:0000256" key="4">
    <source>
        <dbReference type="ARBA" id="ARBA00023242"/>
    </source>
</evidence>
<dbReference type="InterPro" id="IPR009057">
    <property type="entry name" value="Homeodomain-like_sf"/>
</dbReference>
<evidence type="ECO:0000259" key="5">
    <source>
        <dbReference type="PROSITE" id="PS50090"/>
    </source>
</evidence>
<evidence type="ECO:0000313" key="7">
    <source>
        <dbReference type="EMBL" id="KAJ3844581.1"/>
    </source>
</evidence>
<dbReference type="SUPFAM" id="SSF46689">
    <property type="entry name" value="Homeodomain-like"/>
    <property type="match status" value="1"/>
</dbReference>
<sequence>MPFDAMAARQRRAWTLEEDRQLIEAVQIEGLKTHRPLNWCNISRKVPNRSNKDCRKRWMSTHAGAETKITKGAWSEAEDDQLRAAVQVVGPRYESCNLAIPA</sequence>
<comment type="caution">
    <text evidence="7">The sequence shown here is derived from an EMBL/GenBank/DDBJ whole genome shotgun (WGS) entry which is preliminary data.</text>
</comment>
<dbReference type="CDD" id="cd00167">
    <property type="entry name" value="SANT"/>
    <property type="match status" value="1"/>
</dbReference>
<dbReference type="PROSITE" id="PS50090">
    <property type="entry name" value="MYB_LIKE"/>
    <property type="match status" value="1"/>
</dbReference>
<dbReference type="InterPro" id="IPR017930">
    <property type="entry name" value="Myb_dom"/>
</dbReference>
<keyword evidence="4" id="KW-0539">Nucleus</keyword>
<reference evidence="7" key="1">
    <citation type="submission" date="2022-08" db="EMBL/GenBank/DDBJ databases">
        <authorList>
            <consortium name="DOE Joint Genome Institute"/>
            <person name="Min B."/>
            <person name="Riley R."/>
            <person name="Sierra-Patev S."/>
            <person name="Naranjo-Ortiz M."/>
            <person name="Looney B."/>
            <person name="Konkel Z."/>
            <person name="Slot J.C."/>
            <person name="Sakamoto Y."/>
            <person name="Steenwyk J.L."/>
            <person name="Rokas A."/>
            <person name="Carro J."/>
            <person name="Camarero S."/>
            <person name="Ferreira P."/>
            <person name="Molpeceres G."/>
            <person name="Ruiz-Duenas F.J."/>
            <person name="Serrano A."/>
            <person name="Henrissat B."/>
            <person name="Drula E."/>
            <person name="Hughes K.W."/>
            <person name="Mata J.L."/>
            <person name="Ishikawa N.K."/>
            <person name="Vargas-Isla R."/>
            <person name="Ushijima S."/>
            <person name="Smith C.A."/>
            <person name="Ahrendt S."/>
            <person name="Andreopoulos W."/>
            <person name="He G."/>
            <person name="Labutti K."/>
            <person name="Lipzen A."/>
            <person name="Ng V."/>
            <person name="Sandor L."/>
            <person name="Barry K."/>
            <person name="Martinez A.T."/>
            <person name="Xiao Y."/>
            <person name="Gibbons J.G."/>
            <person name="Terashima K."/>
            <person name="Hibbett D.S."/>
            <person name="Grigoriev I.V."/>
        </authorList>
    </citation>
    <scope>NUCLEOTIDE SEQUENCE</scope>
    <source>
        <strain evidence="7">TFB9207</strain>
    </source>
</reference>
<accession>A0AA38PLA2</accession>
<dbReference type="GO" id="GO:0042795">
    <property type="term" value="P:snRNA transcription by RNA polymerase II"/>
    <property type="evidence" value="ECO:0007669"/>
    <property type="project" value="TreeGrafter"/>
</dbReference>
<feature type="domain" description="Myb-like" evidence="5">
    <location>
        <begin position="6"/>
        <end position="62"/>
    </location>
</feature>
<dbReference type="GO" id="GO:0000978">
    <property type="term" value="F:RNA polymerase II cis-regulatory region sequence-specific DNA binding"/>
    <property type="evidence" value="ECO:0007669"/>
    <property type="project" value="TreeGrafter"/>
</dbReference>
<dbReference type="Proteomes" id="UP001163846">
    <property type="component" value="Unassembled WGS sequence"/>
</dbReference>
<evidence type="ECO:0000256" key="3">
    <source>
        <dbReference type="ARBA" id="ARBA00023163"/>
    </source>
</evidence>
<dbReference type="PROSITE" id="PS51294">
    <property type="entry name" value="HTH_MYB"/>
    <property type="match status" value="1"/>
</dbReference>
<keyword evidence="2" id="KW-0238">DNA-binding</keyword>
<dbReference type="InterPro" id="IPR051575">
    <property type="entry name" value="Myb-like_DNA-bd"/>
</dbReference>
<feature type="domain" description="HTH myb-type" evidence="6">
    <location>
        <begin position="6"/>
        <end position="66"/>
    </location>
</feature>
<name>A0AA38PLA2_9AGAR</name>
<dbReference type="Gene3D" id="1.10.10.60">
    <property type="entry name" value="Homeodomain-like"/>
    <property type="match status" value="1"/>
</dbReference>
<evidence type="ECO:0000256" key="1">
    <source>
        <dbReference type="ARBA" id="ARBA00023015"/>
    </source>
</evidence>
<dbReference type="GO" id="GO:0001006">
    <property type="term" value="F:RNA polymerase III type 3 promoter sequence-specific DNA binding"/>
    <property type="evidence" value="ECO:0007669"/>
    <property type="project" value="TreeGrafter"/>
</dbReference>
<proteinExistence type="predicted"/>
<gene>
    <name evidence="7" type="ORF">F5878DRAFT_85350</name>
</gene>
<dbReference type="SMART" id="SM00717">
    <property type="entry name" value="SANT"/>
    <property type="match status" value="1"/>
</dbReference>
<protein>
    <recommendedName>
        <fullName evidence="9">Myb-like domain-containing protein</fullName>
    </recommendedName>
</protein>
<evidence type="ECO:0000256" key="2">
    <source>
        <dbReference type="ARBA" id="ARBA00023125"/>
    </source>
</evidence>
<keyword evidence="3" id="KW-0804">Transcription</keyword>
<dbReference type="AlphaFoldDB" id="A0AA38PLA2"/>
<dbReference type="Pfam" id="PF00249">
    <property type="entry name" value="Myb_DNA-binding"/>
    <property type="match status" value="1"/>
</dbReference>
<organism evidence="7 8">
    <name type="scientific">Lentinula raphanica</name>
    <dbReference type="NCBI Taxonomy" id="153919"/>
    <lineage>
        <taxon>Eukaryota</taxon>
        <taxon>Fungi</taxon>
        <taxon>Dikarya</taxon>
        <taxon>Basidiomycota</taxon>
        <taxon>Agaricomycotina</taxon>
        <taxon>Agaricomycetes</taxon>
        <taxon>Agaricomycetidae</taxon>
        <taxon>Agaricales</taxon>
        <taxon>Marasmiineae</taxon>
        <taxon>Omphalotaceae</taxon>
        <taxon>Lentinula</taxon>
    </lineage>
</organism>
<evidence type="ECO:0008006" key="9">
    <source>
        <dbReference type="Google" id="ProtNLM"/>
    </source>
</evidence>
<dbReference type="PANTHER" id="PTHR46621:SF1">
    <property type="entry name" value="SNRNA-ACTIVATING PROTEIN COMPLEX SUBUNIT 4"/>
    <property type="match status" value="1"/>
</dbReference>
<dbReference type="EMBL" id="MU805950">
    <property type="protein sequence ID" value="KAJ3844581.1"/>
    <property type="molecule type" value="Genomic_DNA"/>
</dbReference>
<keyword evidence="1" id="KW-0805">Transcription regulation</keyword>